<dbReference type="GO" id="GO:0005688">
    <property type="term" value="C:U6 snRNP"/>
    <property type="evidence" value="ECO:0007669"/>
    <property type="project" value="TreeGrafter"/>
</dbReference>
<evidence type="ECO:0000256" key="1">
    <source>
        <dbReference type="ARBA" id="ARBA00004123"/>
    </source>
</evidence>
<evidence type="ECO:0000259" key="13">
    <source>
        <dbReference type="PROSITE" id="PS52002"/>
    </source>
</evidence>
<keyword evidence="3" id="KW-0698">rRNA processing</keyword>
<proteinExistence type="inferred from homology"/>
<dbReference type="EMBL" id="KV784376">
    <property type="protein sequence ID" value="OEU09313.1"/>
    <property type="molecule type" value="Genomic_DNA"/>
</dbReference>
<evidence type="ECO:0000313" key="15">
    <source>
        <dbReference type="Proteomes" id="UP000095751"/>
    </source>
</evidence>
<dbReference type="Proteomes" id="UP000095751">
    <property type="component" value="Unassembled WGS sequence"/>
</dbReference>
<dbReference type="GO" id="GO:1990726">
    <property type="term" value="C:Lsm1-7-Pat1 complex"/>
    <property type="evidence" value="ECO:0007669"/>
    <property type="project" value="TreeGrafter"/>
</dbReference>
<feature type="region of interest" description="Disordered" evidence="12">
    <location>
        <begin position="82"/>
        <end position="101"/>
    </location>
</feature>
<comment type="subcellular location">
    <subcellularLocation>
        <location evidence="1 11">Nucleus</location>
    </subcellularLocation>
</comment>
<dbReference type="CDD" id="cd01732">
    <property type="entry name" value="LSm5"/>
    <property type="match status" value="1"/>
</dbReference>
<evidence type="ECO:0000313" key="14">
    <source>
        <dbReference type="EMBL" id="OEU09313.1"/>
    </source>
</evidence>
<keyword evidence="9 11" id="KW-0539">Nucleus</keyword>
<dbReference type="GO" id="GO:0005681">
    <property type="term" value="C:spliceosomal complex"/>
    <property type="evidence" value="ECO:0007669"/>
    <property type="project" value="UniProtKB-KW"/>
</dbReference>
<dbReference type="InterPro" id="IPR033871">
    <property type="entry name" value="LSm5"/>
</dbReference>
<gene>
    <name evidence="11" type="primary">LSM5</name>
    <name evidence="14" type="ORF">FRACYDRAFT_228873</name>
</gene>
<dbReference type="GO" id="GO:0003723">
    <property type="term" value="F:RNA binding"/>
    <property type="evidence" value="ECO:0007669"/>
    <property type="project" value="UniProtKB-KW"/>
</dbReference>
<dbReference type="InterPro" id="IPR047575">
    <property type="entry name" value="Sm"/>
</dbReference>
<dbReference type="FunFam" id="2.30.30.100:FF:000067">
    <property type="entry name" value="U6 snRNA-associated Sm-like protein LSm5"/>
    <property type="match status" value="1"/>
</dbReference>
<dbReference type="GO" id="GO:0006364">
    <property type="term" value="P:rRNA processing"/>
    <property type="evidence" value="ECO:0007669"/>
    <property type="project" value="UniProtKB-KW"/>
</dbReference>
<dbReference type="PROSITE" id="PS52002">
    <property type="entry name" value="SM"/>
    <property type="match status" value="1"/>
</dbReference>
<dbReference type="GO" id="GO:0046540">
    <property type="term" value="C:U4/U6 x U5 tri-snRNP complex"/>
    <property type="evidence" value="ECO:0007669"/>
    <property type="project" value="TreeGrafter"/>
</dbReference>
<evidence type="ECO:0000256" key="5">
    <source>
        <dbReference type="ARBA" id="ARBA00022694"/>
    </source>
</evidence>
<organism evidence="14 15">
    <name type="scientific">Fragilariopsis cylindrus CCMP1102</name>
    <dbReference type="NCBI Taxonomy" id="635003"/>
    <lineage>
        <taxon>Eukaryota</taxon>
        <taxon>Sar</taxon>
        <taxon>Stramenopiles</taxon>
        <taxon>Ochrophyta</taxon>
        <taxon>Bacillariophyta</taxon>
        <taxon>Bacillariophyceae</taxon>
        <taxon>Bacillariophycidae</taxon>
        <taxon>Bacillariales</taxon>
        <taxon>Bacillariaceae</taxon>
        <taxon>Fragilariopsis</taxon>
    </lineage>
</organism>
<dbReference type="SUPFAM" id="SSF50182">
    <property type="entry name" value="Sm-like ribonucleoproteins"/>
    <property type="match status" value="1"/>
</dbReference>
<accession>A0A1E7EUV3</accession>
<dbReference type="Gene3D" id="2.30.30.100">
    <property type="match status" value="1"/>
</dbReference>
<keyword evidence="10 11" id="KW-0687">Ribonucleoprotein</keyword>
<evidence type="ECO:0000256" key="11">
    <source>
        <dbReference type="RuleBase" id="RU365055"/>
    </source>
</evidence>
<evidence type="ECO:0000256" key="6">
    <source>
        <dbReference type="ARBA" id="ARBA00022728"/>
    </source>
</evidence>
<dbReference type="SMART" id="SM00651">
    <property type="entry name" value="Sm"/>
    <property type="match status" value="1"/>
</dbReference>
<dbReference type="Pfam" id="PF01423">
    <property type="entry name" value="LSM"/>
    <property type="match status" value="1"/>
</dbReference>
<dbReference type="AlphaFoldDB" id="A0A1E7EUV3"/>
<evidence type="ECO:0000256" key="9">
    <source>
        <dbReference type="ARBA" id="ARBA00023242"/>
    </source>
</evidence>
<sequence>MATRILPLELIDKAIGSQIWILMRGSKEVVGTLRGFDDYVNLVLDDAIEYTPDPNDRTNIITKKLDAEILLNGNQIAILVPGSGGPDSLAQQQQQQQQQQS</sequence>
<evidence type="ECO:0000256" key="8">
    <source>
        <dbReference type="ARBA" id="ARBA00023187"/>
    </source>
</evidence>
<keyword evidence="7 11" id="KW-0694">RNA-binding</keyword>
<feature type="compositionally biased region" description="Low complexity" evidence="12">
    <location>
        <begin position="91"/>
        <end position="101"/>
    </location>
</feature>
<comment type="function">
    <text evidence="11">Plays a role in U6 snRNP assembly and function. Binds to the 3' end of U6 snRNA.</text>
</comment>
<dbReference type="GO" id="GO:0000398">
    <property type="term" value="P:mRNA splicing, via spliceosome"/>
    <property type="evidence" value="ECO:0007669"/>
    <property type="project" value="TreeGrafter"/>
</dbReference>
<keyword evidence="5" id="KW-0819">tRNA processing</keyword>
<keyword evidence="6 11" id="KW-0747">Spliceosome</keyword>
<evidence type="ECO:0000256" key="12">
    <source>
        <dbReference type="SAM" id="MobiDB-lite"/>
    </source>
</evidence>
<evidence type="ECO:0000256" key="3">
    <source>
        <dbReference type="ARBA" id="ARBA00022552"/>
    </source>
</evidence>
<dbReference type="FunCoup" id="A0A1E7EUV3">
    <property type="interactions" value="338"/>
</dbReference>
<name>A0A1E7EUV3_9STRA</name>
<evidence type="ECO:0000256" key="10">
    <source>
        <dbReference type="ARBA" id="ARBA00023274"/>
    </source>
</evidence>
<dbReference type="InParanoid" id="A0A1E7EUV3"/>
<keyword evidence="15" id="KW-1185">Reference proteome</keyword>
<dbReference type="KEGG" id="fcy:FRACYDRAFT_228873"/>
<comment type="subunit">
    <text evidence="11">LSm subunits form a heteromer with a doughnut shape.</text>
</comment>
<dbReference type="GO" id="GO:0008033">
    <property type="term" value="P:tRNA processing"/>
    <property type="evidence" value="ECO:0007669"/>
    <property type="project" value="UniProtKB-KW"/>
</dbReference>
<evidence type="ECO:0000256" key="4">
    <source>
        <dbReference type="ARBA" id="ARBA00022664"/>
    </source>
</evidence>
<feature type="domain" description="Sm" evidence="13">
    <location>
        <begin position="6"/>
        <end position="85"/>
    </location>
</feature>
<protein>
    <recommendedName>
        <fullName evidence="11">U6 snRNA-associated Sm-like protein LSm5</fullName>
    </recommendedName>
</protein>
<comment type="similarity">
    <text evidence="2 11">Belongs to the snRNP Sm proteins family.</text>
</comment>
<evidence type="ECO:0000256" key="2">
    <source>
        <dbReference type="ARBA" id="ARBA00006850"/>
    </source>
</evidence>
<reference evidence="14 15" key="1">
    <citation type="submission" date="2016-09" db="EMBL/GenBank/DDBJ databases">
        <title>Extensive genetic diversity and differential bi-allelic expression allows diatom success in the polar Southern Ocean.</title>
        <authorList>
            <consortium name="DOE Joint Genome Institute"/>
            <person name="Mock T."/>
            <person name="Otillar R.P."/>
            <person name="Strauss J."/>
            <person name="Dupont C."/>
            <person name="Frickenhaus S."/>
            <person name="Maumus F."/>
            <person name="Mcmullan M."/>
            <person name="Sanges R."/>
            <person name="Schmutz J."/>
            <person name="Toseland A."/>
            <person name="Valas R."/>
            <person name="Veluchamy A."/>
            <person name="Ward B.J."/>
            <person name="Allen A."/>
            <person name="Barry K."/>
            <person name="Falciatore A."/>
            <person name="Ferrante M."/>
            <person name="Fortunato A.E."/>
            <person name="Gloeckner G."/>
            <person name="Gruber A."/>
            <person name="Hipkin R."/>
            <person name="Janech M."/>
            <person name="Kroth P."/>
            <person name="Leese F."/>
            <person name="Lindquist E."/>
            <person name="Lyon B.R."/>
            <person name="Martin J."/>
            <person name="Mayer C."/>
            <person name="Parker M."/>
            <person name="Quesneville H."/>
            <person name="Raymond J."/>
            <person name="Uhlig C."/>
            <person name="Valentin K.U."/>
            <person name="Worden A.Z."/>
            <person name="Armbrust E.V."/>
            <person name="Bowler C."/>
            <person name="Green B."/>
            <person name="Moulton V."/>
            <person name="Van Oosterhout C."/>
            <person name="Grigoriev I."/>
        </authorList>
    </citation>
    <scope>NUCLEOTIDE SEQUENCE [LARGE SCALE GENOMIC DNA]</scope>
    <source>
        <strain evidence="14 15">CCMP1102</strain>
    </source>
</reference>
<dbReference type="OrthoDB" id="429711at2759"/>
<keyword evidence="8 11" id="KW-0508">mRNA splicing</keyword>
<keyword evidence="4 11" id="KW-0507">mRNA processing</keyword>
<dbReference type="PANTHER" id="PTHR20971:SF0">
    <property type="entry name" value="U6 SNRNA-ASSOCIATED SM-LIKE PROTEIN LSM5"/>
    <property type="match status" value="1"/>
</dbReference>
<dbReference type="PANTHER" id="PTHR20971">
    <property type="entry name" value="U6 SNRNA-ASSOCIATED PROTEIN"/>
    <property type="match status" value="1"/>
</dbReference>
<dbReference type="InterPro" id="IPR001163">
    <property type="entry name" value="Sm_dom_euk/arc"/>
</dbReference>
<dbReference type="InterPro" id="IPR010920">
    <property type="entry name" value="LSM_dom_sf"/>
</dbReference>
<evidence type="ECO:0000256" key="7">
    <source>
        <dbReference type="ARBA" id="ARBA00022884"/>
    </source>
</evidence>